<organism evidence="1 2">
    <name type="scientific">Riccia sorocarpa</name>
    <dbReference type="NCBI Taxonomy" id="122646"/>
    <lineage>
        <taxon>Eukaryota</taxon>
        <taxon>Viridiplantae</taxon>
        <taxon>Streptophyta</taxon>
        <taxon>Embryophyta</taxon>
        <taxon>Marchantiophyta</taxon>
        <taxon>Marchantiopsida</taxon>
        <taxon>Marchantiidae</taxon>
        <taxon>Marchantiales</taxon>
        <taxon>Ricciaceae</taxon>
        <taxon>Riccia</taxon>
    </lineage>
</organism>
<accession>A0ABD3IAW0</accession>
<dbReference type="Gene3D" id="2.20.25.240">
    <property type="match status" value="1"/>
</dbReference>
<dbReference type="AlphaFoldDB" id="A0ABD3IAW0"/>
<gene>
    <name evidence="1" type="ORF">R1sor_018824</name>
</gene>
<evidence type="ECO:0008006" key="3">
    <source>
        <dbReference type="Google" id="ProtNLM"/>
    </source>
</evidence>
<reference evidence="1 2" key="1">
    <citation type="submission" date="2024-09" db="EMBL/GenBank/DDBJ databases">
        <title>Chromosome-scale assembly of Riccia sorocarpa.</title>
        <authorList>
            <person name="Paukszto L."/>
        </authorList>
    </citation>
    <scope>NUCLEOTIDE SEQUENCE [LARGE SCALE GENOMIC DNA]</scope>
    <source>
        <strain evidence="1">LP-2024</strain>
        <tissue evidence="1">Aerial parts of the thallus</tissue>
    </source>
</reference>
<name>A0ABD3IAW0_9MARC</name>
<comment type="caution">
    <text evidence="1">The sequence shown here is derived from an EMBL/GenBank/DDBJ whole genome shotgun (WGS) entry which is preliminary data.</text>
</comment>
<sequence>MDQVICFRTEKGQDAISSAGYCYRVDRPSADGDLFWRCLKMRCPGRLHTQSDVNFSDPMRHGRDHSYPPNAEDGMIRKAVSRMRGHFAMENISIPWIYQEGANRLSSSETASAMLPVIVSDFESGLDLIPVVRGEFPQAHHQGCYFQFTQAIWRRVQQLGLAQQYIENQLVRVTVRRLMVLGFLPVADVGLGLELIRVSLIGQEAANMGALLD</sequence>
<protein>
    <recommendedName>
        <fullName evidence="3">FLYWCH-type domain-containing protein</fullName>
    </recommendedName>
</protein>
<proteinExistence type="predicted"/>
<keyword evidence="2" id="KW-1185">Reference proteome</keyword>
<dbReference type="Proteomes" id="UP001633002">
    <property type="component" value="Unassembled WGS sequence"/>
</dbReference>
<evidence type="ECO:0000313" key="1">
    <source>
        <dbReference type="EMBL" id="KAL3700802.1"/>
    </source>
</evidence>
<evidence type="ECO:0000313" key="2">
    <source>
        <dbReference type="Proteomes" id="UP001633002"/>
    </source>
</evidence>
<dbReference type="EMBL" id="JBJQOH010000001">
    <property type="protein sequence ID" value="KAL3700802.1"/>
    <property type="molecule type" value="Genomic_DNA"/>
</dbReference>